<sequence length="399" mass="42655">MSLRVEQSLSQLLHEAFVSLRTLGKRSILALLGIVIGSSSVVALINIGHNASVDAAMIFKDMGTDTLVAQFPPKGASNVPMRTRLDLDAVRRAVPGIAHIGALSLFSGPIVFHGRSVNANLVGSTPGIEQAMRLALQQGRFLSGFDINETYAVIGADIAQALSAPGDPLQLGDRVRINDYLFLVVGLLHRQPRAMLMPVQANESLFMPAEGMRRIYAAPQVGNVIIRAAPGEDMERIARDTAAALTPQLVDHDVDIQVPQQMIDGMTRQSRTFAYLLLALGAISLVGGGVGVMNVMLMNVSERRREIGIRMALGARQRDIRNLFLLEAVTLTAVGALCGAVLGMTAAWLYAWLSGWTFALAAAALPLGVGSTLLVGLFFGIYPAVSASRLQPVEALRDE</sequence>
<reference evidence="10" key="1">
    <citation type="submission" date="2022-11" db="EMBL/GenBank/DDBJ databases">
        <title>Taxonomic description of a new Pseudomonas species.</title>
        <authorList>
            <person name="Tambong J.T."/>
        </authorList>
    </citation>
    <scope>NUCLEOTIDE SEQUENCE</scope>
    <source>
        <strain evidence="10">S1Bt42</strain>
    </source>
</reference>
<feature type="transmembrane region" description="Helical" evidence="7">
    <location>
        <begin position="28"/>
        <end position="48"/>
    </location>
</feature>
<feature type="domain" description="ABC3 transporter permease C-terminal" evidence="8">
    <location>
        <begin position="280"/>
        <end position="392"/>
    </location>
</feature>
<evidence type="ECO:0000256" key="6">
    <source>
        <dbReference type="ARBA" id="ARBA00038076"/>
    </source>
</evidence>
<dbReference type="InterPro" id="IPR003838">
    <property type="entry name" value="ABC3_permease_C"/>
</dbReference>
<accession>A0ABY6QKK9</accession>
<evidence type="ECO:0000256" key="2">
    <source>
        <dbReference type="ARBA" id="ARBA00022475"/>
    </source>
</evidence>
<keyword evidence="5 7" id="KW-0472">Membrane</keyword>
<dbReference type="InterPro" id="IPR025857">
    <property type="entry name" value="MacB_PCD"/>
</dbReference>
<dbReference type="PANTHER" id="PTHR30572:SF4">
    <property type="entry name" value="ABC TRANSPORTER PERMEASE YTRF"/>
    <property type="match status" value="1"/>
</dbReference>
<feature type="transmembrane region" description="Helical" evidence="7">
    <location>
        <begin position="322"/>
        <end position="350"/>
    </location>
</feature>
<feature type="transmembrane region" description="Helical" evidence="7">
    <location>
        <begin position="356"/>
        <end position="382"/>
    </location>
</feature>
<evidence type="ECO:0000313" key="11">
    <source>
        <dbReference type="Proteomes" id="UP001164116"/>
    </source>
</evidence>
<evidence type="ECO:0000256" key="1">
    <source>
        <dbReference type="ARBA" id="ARBA00004651"/>
    </source>
</evidence>
<keyword evidence="4 7" id="KW-1133">Transmembrane helix</keyword>
<feature type="domain" description="MacB-like periplasmic core" evidence="9">
    <location>
        <begin position="27"/>
        <end position="241"/>
    </location>
</feature>
<evidence type="ECO:0000256" key="7">
    <source>
        <dbReference type="SAM" id="Phobius"/>
    </source>
</evidence>
<dbReference type="Pfam" id="PF12704">
    <property type="entry name" value="MacB_PCD"/>
    <property type="match status" value="1"/>
</dbReference>
<keyword evidence="11" id="KW-1185">Reference proteome</keyword>
<evidence type="ECO:0000256" key="4">
    <source>
        <dbReference type="ARBA" id="ARBA00022989"/>
    </source>
</evidence>
<proteinExistence type="inferred from homology"/>
<organism evidence="10 11">
    <name type="scientific">Pseudomonas quebecensis</name>
    <dbReference type="NCBI Taxonomy" id="2995174"/>
    <lineage>
        <taxon>Bacteria</taxon>
        <taxon>Pseudomonadati</taxon>
        <taxon>Pseudomonadota</taxon>
        <taxon>Gammaproteobacteria</taxon>
        <taxon>Pseudomonadales</taxon>
        <taxon>Pseudomonadaceae</taxon>
        <taxon>Pseudomonas</taxon>
    </lineage>
</organism>
<keyword evidence="2" id="KW-1003">Cell membrane</keyword>
<evidence type="ECO:0000313" key="10">
    <source>
        <dbReference type="EMBL" id="UZW20502.1"/>
    </source>
</evidence>
<feature type="transmembrane region" description="Helical" evidence="7">
    <location>
        <begin position="273"/>
        <end position="301"/>
    </location>
</feature>
<dbReference type="Pfam" id="PF02687">
    <property type="entry name" value="FtsX"/>
    <property type="match status" value="1"/>
</dbReference>
<evidence type="ECO:0000259" key="9">
    <source>
        <dbReference type="Pfam" id="PF12704"/>
    </source>
</evidence>
<keyword evidence="3 7" id="KW-0812">Transmembrane</keyword>
<evidence type="ECO:0000259" key="8">
    <source>
        <dbReference type="Pfam" id="PF02687"/>
    </source>
</evidence>
<evidence type="ECO:0000256" key="3">
    <source>
        <dbReference type="ARBA" id="ARBA00022692"/>
    </source>
</evidence>
<dbReference type="InterPro" id="IPR050250">
    <property type="entry name" value="Macrolide_Exporter_MacB"/>
</dbReference>
<protein>
    <submittedName>
        <fullName evidence="10">ABC transporter permease</fullName>
    </submittedName>
</protein>
<dbReference type="PANTHER" id="PTHR30572">
    <property type="entry name" value="MEMBRANE COMPONENT OF TRANSPORTER-RELATED"/>
    <property type="match status" value="1"/>
</dbReference>
<comment type="subcellular location">
    <subcellularLocation>
        <location evidence="1">Cell membrane</location>
        <topology evidence="1">Multi-pass membrane protein</topology>
    </subcellularLocation>
</comment>
<comment type="similarity">
    <text evidence="6">Belongs to the ABC-4 integral membrane protein family.</text>
</comment>
<evidence type="ECO:0000256" key="5">
    <source>
        <dbReference type="ARBA" id="ARBA00023136"/>
    </source>
</evidence>
<dbReference type="EMBL" id="CP112866">
    <property type="protein sequence ID" value="UZW20502.1"/>
    <property type="molecule type" value="Genomic_DNA"/>
</dbReference>
<dbReference type="Proteomes" id="UP001164116">
    <property type="component" value="Chromosome"/>
</dbReference>
<gene>
    <name evidence="10" type="ORF">OSC50_09260</name>
</gene>
<dbReference type="RefSeq" id="WP_266247734.1">
    <property type="nucleotide sequence ID" value="NZ_CP112866.1"/>
</dbReference>
<name>A0ABY6QKK9_9PSED</name>